<evidence type="ECO:0000256" key="5">
    <source>
        <dbReference type="SAM" id="Phobius"/>
    </source>
</evidence>
<comment type="subcellular location">
    <subcellularLocation>
        <location evidence="1">Membrane</location>
        <topology evidence="1">Multi-pass membrane protein</topology>
    </subcellularLocation>
</comment>
<accession>A0ABN6XLN0</accession>
<feature type="transmembrane region" description="Helical" evidence="5">
    <location>
        <begin position="6"/>
        <end position="25"/>
    </location>
</feature>
<organism evidence="7 8">
    <name type="scientific">Naasia aerilata</name>
    <dbReference type="NCBI Taxonomy" id="1162966"/>
    <lineage>
        <taxon>Bacteria</taxon>
        <taxon>Bacillati</taxon>
        <taxon>Actinomycetota</taxon>
        <taxon>Actinomycetes</taxon>
        <taxon>Micrococcales</taxon>
        <taxon>Microbacteriaceae</taxon>
        <taxon>Naasia</taxon>
    </lineage>
</organism>
<evidence type="ECO:0000256" key="2">
    <source>
        <dbReference type="ARBA" id="ARBA00022692"/>
    </source>
</evidence>
<keyword evidence="3 5" id="KW-1133">Transmembrane helix</keyword>
<evidence type="ECO:0000259" key="6">
    <source>
        <dbReference type="Pfam" id="PF16916"/>
    </source>
</evidence>
<proteinExistence type="predicted"/>
<dbReference type="InterPro" id="IPR027469">
    <property type="entry name" value="Cation_efflux_TMD_sf"/>
</dbReference>
<dbReference type="Proteomes" id="UP001321498">
    <property type="component" value="Chromosome"/>
</dbReference>
<dbReference type="EMBL" id="AP027731">
    <property type="protein sequence ID" value="BDZ45791.1"/>
    <property type="molecule type" value="Genomic_DNA"/>
</dbReference>
<dbReference type="SUPFAM" id="SSF160240">
    <property type="entry name" value="Cation efflux protein cytoplasmic domain-like"/>
    <property type="match status" value="1"/>
</dbReference>
<evidence type="ECO:0000256" key="4">
    <source>
        <dbReference type="ARBA" id="ARBA00023136"/>
    </source>
</evidence>
<dbReference type="InterPro" id="IPR036837">
    <property type="entry name" value="Cation_efflux_CTD_sf"/>
</dbReference>
<evidence type="ECO:0000256" key="1">
    <source>
        <dbReference type="ARBA" id="ARBA00004141"/>
    </source>
</evidence>
<sequence length="125" mass="13374">MLGIPIADPLIGILISLAILVLLWGTVRSIGRRLMDGIEPDLLDRAEHALLSLPEVAGVDALRLRWVGHRLQGDATVVLADMPLSRAVAVAAAAEAEVRAHLPNLDLVRVRTTTAAVQTHSRPSD</sequence>
<feature type="domain" description="Cation efflux protein cytoplasmic" evidence="6">
    <location>
        <begin position="40"/>
        <end position="106"/>
    </location>
</feature>
<keyword evidence="4 5" id="KW-0472">Membrane</keyword>
<dbReference type="Gene3D" id="3.30.70.1350">
    <property type="entry name" value="Cation efflux protein, cytoplasmic domain"/>
    <property type="match status" value="1"/>
</dbReference>
<gene>
    <name evidence="7" type="ORF">GCM10025866_17000</name>
</gene>
<dbReference type="SUPFAM" id="SSF161111">
    <property type="entry name" value="Cation efflux protein transmembrane domain-like"/>
    <property type="match status" value="1"/>
</dbReference>
<protein>
    <recommendedName>
        <fullName evidence="6">Cation efflux protein cytoplasmic domain-containing protein</fullName>
    </recommendedName>
</protein>
<evidence type="ECO:0000313" key="8">
    <source>
        <dbReference type="Proteomes" id="UP001321498"/>
    </source>
</evidence>
<keyword evidence="2 5" id="KW-0812">Transmembrane</keyword>
<name>A0ABN6XLN0_9MICO</name>
<dbReference type="Pfam" id="PF16916">
    <property type="entry name" value="ZT_dimer"/>
    <property type="match status" value="1"/>
</dbReference>
<dbReference type="InterPro" id="IPR027470">
    <property type="entry name" value="Cation_efflux_CTD"/>
</dbReference>
<reference evidence="8" key="1">
    <citation type="journal article" date="2019" name="Int. J. Syst. Evol. Microbiol.">
        <title>The Global Catalogue of Microorganisms (GCM) 10K type strain sequencing project: providing services to taxonomists for standard genome sequencing and annotation.</title>
        <authorList>
            <consortium name="The Broad Institute Genomics Platform"/>
            <consortium name="The Broad Institute Genome Sequencing Center for Infectious Disease"/>
            <person name="Wu L."/>
            <person name="Ma J."/>
        </authorList>
    </citation>
    <scope>NUCLEOTIDE SEQUENCE [LARGE SCALE GENOMIC DNA]</scope>
    <source>
        <strain evidence="8">NBRC 108725</strain>
    </source>
</reference>
<keyword evidence="8" id="KW-1185">Reference proteome</keyword>
<evidence type="ECO:0000256" key="3">
    <source>
        <dbReference type="ARBA" id="ARBA00022989"/>
    </source>
</evidence>
<evidence type="ECO:0000313" key="7">
    <source>
        <dbReference type="EMBL" id="BDZ45791.1"/>
    </source>
</evidence>